<evidence type="ECO:0000259" key="3">
    <source>
        <dbReference type="PROSITE" id="PS50157"/>
    </source>
</evidence>
<dbReference type="InterPro" id="IPR013087">
    <property type="entry name" value="Znf_C2H2_type"/>
</dbReference>
<sequence>MSSIKMNQNSNMVQSMFTTSNYHHMNHANLFASTPSFSSYQNSHLSSSSFLFNMMRRNSDSASSVEYFPINTLNSTKYEIERVNSVMDSNPNIWIPVSLPPDFLGNQGKVLNPTPLNIVYPHHSAAPSHNSDMFASSSKQNHVPQDRRSLKKILKPTNNFDSEEDKKSGDGEYDGRTHSIPREKNGPYTCPKCNEVFDTSQKFASHMSLHYKSETNKERARRLRARNKSKYRKFMATLR</sequence>
<dbReference type="SUPFAM" id="SSF57667">
    <property type="entry name" value="beta-beta-alpha zinc fingers"/>
    <property type="match status" value="1"/>
</dbReference>
<dbReference type="RefSeq" id="XP_010484872.2">
    <property type="nucleotide sequence ID" value="XM_010486570.2"/>
</dbReference>
<feature type="region of interest" description="Disordered" evidence="2">
    <location>
        <begin position="129"/>
        <end position="187"/>
    </location>
</feature>
<dbReference type="PROSITE" id="PS50157">
    <property type="entry name" value="ZINC_FINGER_C2H2_2"/>
    <property type="match status" value="1"/>
</dbReference>
<dbReference type="PROSITE" id="PS00028">
    <property type="entry name" value="ZINC_FINGER_C2H2_1"/>
    <property type="match status" value="1"/>
</dbReference>
<reference evidence="5" key="2">
    <citation type="submission" date="2025-08" db="UniProtKB">
        <authorList>
            <consortium name="RefSeq"/>
        </authorList>
    </citation>
    <scope>IDENTIFICATION</scope>
    <source>
        <tissue evidence="5">Leaf</tissue>
    </source>
</reference>
<protein>
    <submittedName>
        <fullName evidence="5">Uncharacterized protein LOC104763163</fullName>
    </submittedName>
</protein>
<dbReference type="GeneID" id="104763163"/>
<keyword evidence="1" id="KW-0862">Zinc</keyword>
<reference evidence="4" key="1">
    <citation type="journal article" date="2014" name="Nat. Commun.">
        <title>The emerging biofuel crop Camelina sativa retains a highly undifferentiated hexaploid genome structure.</title>
        <authorList>
            <person name="Kagale S."/>
            <person name="Koh C."/>
            <person name="Nixon J."/>
            <person name="Bollina V."/>
            <person name="Clarke W.E."/>
            <person name="Tuteja R."/>
            <person name="Spillane C."/>
            <person name="Robinson S.J."/>
            <person name="Links M.G."/>
            <person name="Clarke C."/>
            <person name="Higgins E.E."/>
            <person name="Huebert T."/>
            <person name="Sharpe A.G."/>
            <person name="Parkin I.A."/>
        </authorList>
    </citation>
    <scope>NUCLEOTIDE SEQUENCE [LARGE SCALE GENOMIC DNA]</scope>
    <source>
        <strain evidence="4">cv. DH55</strain>
    </source>
</reference>
<evidence type="ECO:0000256" key="2">
    <source>
        <dbReference type="SAM" id="MobiDB-lite"/>
    </source>
</evidence>
<feature type="domain" description="C2H2-type" evidence="3">
    <location>
        <begin position="188"/>
        <end position="215"/>
    </location>
</feature>
<proteinExistence type="predicted"/>
<feature type="compositionally biased region" description="Polar residues" evidence="2">
    <location>
        <begin position="129"/>
        <end position="143"/>
    </location>
</feature>
<keyword evidence="1" id="KW-0863">Zinc-finger</keyword>
<evidence type="ECO:0000313" key="4">
    <source>
        <dbReference type="Proteomes" id="UP000694864"/>
    </source>
</evidence>
<gene>
    <name evidence="5" type="primary">LOC104763163</name>
</gene>
<accession>A0ABM0XES8</accession>
<keyword evidence="1" id="KW-0479">Metal-binding</keyword>
<evidence type="ECO:0000256" key="1">
    <source>
        <dbReference type="PROSITE-ProRule" id="PRU00042"/>
    </source>
</evidence>
<dbReference type="SMART" id="SM00355">
    <property type="entry name" value="ZnF_C2H2"/>
    <property type="match status" value="1"/>
</dbReference>
<dbReference type="Proteomes" id="UP000694864">
    <property type="component" value="Chromosome 18"/>
</dbReference>
<evidence type="ECO:0000313" key="5">
    <source>
        <dbReference type="RefSeq" id="XP_010484872.2"/>
    </source>
</evidence>
<dbReference type="InterPro" id="IPR036236">
    <property type="entry name" value="Znf_C2H2_sf"/>
</dbReference>
<name>A0ABM0XES8_CAMSA</name>
<keyword evidence="4" id="KW-1185">Reference proteome</keyword>
<feature type="compositionally biased region" description="Basic and acidic residues" evidence="2">
    <location>
        <begin position="164"/>
        <end position="185"/>
    </location>
</feature>
<dbReference type="Gene3D" id="3.30.160.60">
    <property type="entry name" value="Classic Zinc Finger"/>
    <property type="match status" value="1"/>
</dbReference>
<organism evidence="4 5">
    <name type="scientific">Camelina sativa</name>
    <name type="common">False flax</name>
    <name type="synonym">Myagrum sativum</name>
    <dbReference type="NCBI Taxonomy" id="90675"/>
    <lineage>
        <taxon>Eukaryota</taxon>
        <taxon>Viridiplantae</taxon>
        <taxon>Streptophyta</taxon>
        <taxon>Embryophyta</taxon>
        <taxon>Tracheophyta</taxon>
        <taxon>Spermatophyta</taxon>
        <taxon>Magnoliopsida</taxon>
        <taxon>eudicotyledons</taxon>
        <taxon>Gunneridae</taxon>
        <taxon>Pentapetalae</taxon>
        <taxon>rosids</taxon>
        <taxon>malvids</taxon>
        <taxon>Brassicales</taxon>
        <taxon>Brassicaceae</taxon>
        <taxon>Camelineae</taxon>
        <taxon>Camelina</taxon>
    </lineage>
</organism>